<reference evidence="2" key="1">
    <citation type="submission" date="2016-10" db="EMBL/GenBank/DDBJ databases">
        <authorList>
            <person name="Varghese N."/>
            <person name="Submissions S."/>
        </authorList>
    </citation>
    <scope>NUCLEOTIDE SEQUENCE [LARGE SCALE GENOMIC DNA]</scope>
    <source>
        <strain evidence="2">DSM 24536</strain>
    </source>
</reference>
<name>A0A1G9WR15_9SPHI</name>
<dbReference type="OrthoDB" id="770882at2"/>
<dbReference type="AlphaFoldDB" id="A0A1G9WR15"/>
<proteinExistence type="predicted"/>
<accession>A0A1G9WR15</accession>
<organism evidence="1 2">
    <name type="scientific">Daejeonella rubra</name>
    <dbReference type="NCBI Taxonomy" id="990371"/>
    <lineage>
        <taxon>Bacteria</taxon>
        <taxon>Pseudomonadati</taxon>
        <taxon>Bacteroidota</taxon>
        <taxon>Sphingobacteriia</taxon>
        <taxon>Sphingobacteriales</taxon>
        <taxon>Sphingobacteriaceae</taxon>
        <taxon>Daejeonella</taxon>
    </lineage>
</organism>
<protein>
    <submittedName>
        <fullName evidence="1">Uncharacterized protein</fullName>
    </submittedName>
</protein>
<sequence>MINGINLITDENGKTKAILLDLIQFKKDGLSAESILDSLSDLQQMINDAGVEKKAPNTWEMAKEKLKDLKP</sequence>
<gene>
    <name evidence="1" type="ORF">SAMN05421813_12636</name>
</gene>
<dbReference type="RefSeq" id="WP_090706199.1">
    <property type="nucleotide sequence ID" value="NZ_FNHH01000026.1"/>
</dbReference>
<keyword evidence="2" id="KW-1185">Reference proteome</keyword>
<dbReference type="STRING" id="990371.SAMN05421813_12636"/>
<dbReference type="EMBL" id="FNHH01000026">
    <property type="protein sequence ID" value="SDM86606.1"/>
    <property type="molecule type" value="Genomic_DNA"/>
</dbReference>
<evidence type="ECO:0000313" key="1">
    <source>
        <dbReference type="EMBL" id="SDM86606.1"/>
    </source>
</evidence>
<dbReference type="Proteomes" id="UP000199226">
    <property type="component" value="Unassembled WGS sequence"/>
</dbReference>
<evidence type="ECO:0000313" key="2">
    <source>
        <dbReference type="Proteomes" id="UP000199226"/>
    </source>
</evidence>